<evidence type="ECO:0000256" key="8">
    <source>
        <dbReference type="ARBA" id="ARBA00022741"/>
    </source>
</evidence>
<dbReference type="GO" id="GO:0006355">
    <property type="term" value="P:regulation of DNA-templated transcription"/>
    <property type="evidence" value="ECO:0007669"/>
    <property type="project" value="InterPro"/>
</dbReference>
<evidence type="ECO:0000259" key="15">
    <source>
        <dbReference type="PROSITE" id="PS50109"/>
    </source>
</evidence>
<dbReference type="SUPFAM" id="SSF55874">
    <property type="entry name" value="ATPase domain of HSP90 chaperone/DNA topoisomerase II/histidine kinase"/>
    <property type="match status" value="1"/>
</dbReference>
<dbReference type="PROSITE" id="PS50109">
    <property type="entry name" value="HIS_KIN"/>
    <property type="match status" value="1"/>
</dbReference>
<evidence type="ECO:0000256" key="13">
    <source>
        <dbReference type="ARBA" id="ARBA00023136"/>
    </source>
</evidence>
<dbReference type="Pfam" id="PF02518">
    <property type="entry name" value="HATPase_c"/>
    <property type="match status" value="1"/>
</dbReference>
<keyword evidence="5" id="KW-0597">Phosphoprotein</keyword>
<dbReference type="NCBIfam" id="NF008298">
    <property type="entry name" value="PRK11086.1"/>
    <property type="match status" value="1"/>
</dbReference>
<keyword evidence="13 14" id="KW-0472">Membrane</keyword>
<keyword evidence="9 17" id="KW-0418">Kinase</keyword>
<dbReference type="EMBL" id="MWSK01000010">
    <property type="protein sequence ID" value="OXS74514.1"/>
    <property type="molecule type" value="Genomic_DNA"/>
</dbReference>
<evidence type="ECO:0000313" key="16">
    <source>
        <dbReference type="EMBL" id="OXS74514.1"/>
    </source>
</evidence>
<dbReference type="SMART" id="SM00387">
    <property type="entry name" value="HATPase_c"/>
    <property type="match status" value="1"/>
</dbReference>
<dbReference type="InterPro" id="IPR039506">
    <property type="entry name" value="SPOB_a"/>
</dbReference>
<keyword evidence="12" id="KW-0902">Two-component regulatory system</keyword>
<dbReference type="InterPro" id="IPR029151">
    <property type="entry name" value="Sensor-like_sf"/>
</dbReference>
<keyword evidence="19" id="KW-1185">Reference proteome</keyword>
<dbReference type="Pfam" id="PF17203">
    <property type="entry name" value="sCache_3_2"/>
    <property type="match status" value="1"/>
</dbReference>
<dbReference type="EMBL" id="FTLX01000010">
    <property type="protein sequence ID" value="SIR53732.1"/>
    <property type="molecule type" value="Genomic_DNA"/>
</dbReference>
<evidence type="ECO:0000256" key="11">
    <source>
        <dbReference type="ARBA" id="ARBA00022989"/>
    </source>
</evidence>
<keyword evidence="10" id="KW-0067">ATP-binding</keyword>
<reference evidence="17 18" key="1">
    <citation type="submission" date="2017-01" db="EMBL/GenBank/DDBJ databases">
        <authorList>
            <person name="Mah S.A."/>
            <person name="Swanson W.J."/>
            <person name="Moy G.W."/>
            <person name="Vacquier V.D."/>
        </authorList>
    </citation>
    <scope>NUCLEOTIDE SEQUENCE [LARGE SCALE GENOMIC DNA]</scope>
    <source>
        <strain evidence="17 18">NIO-1016</strain>
    </source>
</reference>
<evidence type="ECO:0000256" key="9">
    <source>
        <dbReference type="ARBA" id="ARBA00022777"/>
    </source>
</evidence>
<proteinExistence type="predicted"/>
<dbReference type="Gene3D" id="3.30.565.10">
    <property type="entry name" value="Histidine kinase-like ATPase, C-terminal domain"/>
    <property type="match status" value="1"/>
</dbReference>
<keyword evidence="6" id="KW-0808">Transferase</keyword>
<keyword evidence="4" id="KW-1003">Cell membrane</keyword>
<dbReference type="AlphaFoldDB" id="A0A1N7BR06"/>
<comment type="subcellular location">
    <subcellularLocation>
        <location evidence="2">Cell membrane</location>
        <topology evidence="2">Multi-pass membrane protein</topology>
    </subcellularLocation>
</comment>
<evidence type="ECO:0000313" key="18">
    <source>
        <dbReference type="Proteomes" id="UP000186385"/>
    </source>
</evidence>
<dbReference type="PRINTS" id="PR00344">
    <property type="entry name" value="BCTRLSENSOR"/>
</dbReference>
<gene>
    <name evidence="16" type="ORF">B1B05_16620</name>
    <name evidence="17" type="ORF">SAMN05443094_11031</name>
</gene>
<protein>
    <recommendedName>
        <fullName evidence="3">histidine kinase</fullName>
        <ecNumber evidence="3">2.7.13.3</ecNumber>
    </recommendedName>
</protein>
<keyword evidence="8" id="KW-0547">Nucleotide-binding</keyword>
<dbReference type="Gene3D" id="1.10.287.130">
    <property type="match status" value="1"/>
</dbReference>
<feature type="domain" description="Histidine kinase" evidence="15">
    <location>
        <begin position="326"/>
        <end position="518"/>
    </location>
</feature>
<evidence type="ECO:0000256" key="14">
    <source>
        <dbReference type="SAM" id="Phobius"/>
    </source>
</evidence>
<sequence>MKQGRWKLRTVILFFVCAVVMFSLLVTDLLITETVTDSVEAGQIDKAQNASRIVAHTPLVAEALAGQRDPGDIQSFANQIQRVTGVEFVVVMDMNGIRQSHPDPAEVGKPFAGGDEQYVLAGEEHISTAKGTLGPSLRSFTPVLAEDGTQVGAVAVGLSTASVQKAVKESRYDIYIGTLAGLLAGVIGAVLLSRYIKKVLLGLEPFAIARLLEERNAMLHSVHEGIIAVDRDSRVTLMNKAAESLFQKGEKEPVPIRSLQRVMETEREEIDQQQRINDVELLVNSVPIRVGETVAGAIATYRDKTEVKQLAEQLTGVRMYADALRAQTHEFMNKLHVILGMVQMKSYEELELFIRQSVDFKSNEIQLMTEKINDPVLAGFLSGKLSYARESGAVLHVSCEYPIPQPKNPALTHDLITVIGNLVDNAVDAVQDQPVKDVHISFSYGEDILTIEVSDSGPGMETRTQELLFEKGFSTKGTGRGIGLTLIHDILEEREGDFDLSSTPGYGTIFTVYMPYEEKGEET</sequence>
<keyword evidence="11 14" id="KW-1133">Transmembrane helix</keyword>
<evidence type="ECO:0000256" key="1">
    <source>
        <dbReference type="ARBA" id="ARBA00000085"/>
    </source>
</evidence>
<dbReference type="RefSeq" id="WP_045852331.1">
    <property type="nucleotide sequence ID" value="NZ_FTLX01000010.1"/>
</dbReference>
<dbReference type="EC" id="2.7.13.3" evidence="3"/>
<dbReference type="STRING" id="1017273.SAMN05443094_11031"/>
<evidence type="ECO:0000256" key="7">
    <source>
        <dbReference type="ARBA" id="ARBA00022692"/>
    </source>
</evidence>
<dbReference type="PANTHER" id="PTHR43547">
    <property type="entry name" value="TWO-COMPONENT HISTIDINE KINASE"/>
    <property type="match status" value="1"/>
</dbReference>
<dbReference type="PANTHER" id="PTHR43547:SF10">
    <property type="entry name" value="SENSOR HISTIDINE KINASE DCUS"/>
    <property type="match status" value="1"/>
</dbReference>
<dbReference type="SMART" id="SM00091">
    <property type="entry name" value="PAS"/>
    <property type="match status" value="1"/>
</dbReference>
<name>A0A1N7BR06_9BACI</name>
<feature type="transmembrane region" description="Helical" evidence="14">
    <location>
        <begin position="174"/>
        <end position="192"/>
    </location>
</feature>
<dbReference type="Gene3D" id="3.30.450.20">
    <property type="entry name" value="PAS domain"/>
    <property type="match status" value="2"/>
</dbReference>
<dbReference type="OrthoDB" id="9792686at2"/>
<accession>A0A1N7BR06</accession>
<dbReference type="InterPro" id="IPR035965">
    <property type="entry name" value="PAS-like_dom_sf"/>
</dbReference>
<feature type="transmembrane region" description="Helical" evidence="14">
    <location>
        <begin position="12"/>
        <end position="31"/>
    </location>
</feature>
<keyword evidence="7 14" id="KW-0812">Transmembrane</keyword>
<dbReference type="Proteomes" id="UP000186385">
    <property type="component" value="Unassembled WGS sequence"/>
</dbReference>
<reference evidence="19" key="2">
    <citation type="submission" date="2017-03" db="EMBL/GenBank/DDBJ databases">
        <title>Bacillus sp. V-88(T) DSM27956, whole genome shotgun sequencing project.</title>
        <authorList>
            <person name="Dastager S.G."/>
            <person name="Neurgaonkar P.S."/>
            <person name="Dharne M.S."/>
        </authorList>
    </citation>
    <scope>NUCLEOTIDE SEQUENCE [LARGE SCALE GENOMIC DNA]</scope>
    <source>
        <strain evidence="19">DSM 25145</strain>
    </source>
</reference>
<dbReference type="InterPro" id="IPR033463">
    <property type="entry name" value="sCache_3"/>
</dbReference>
<evidence type="ECO:0000256" key="12">
    <source>
        <dbReference type="ARBA" id="ARBA00023012"/>
    </source>
</evidence>
<dbReference type="SUPFAM" id="SSF55890">
    <property type="entry name" value="Sporulation response regulatory protein Spo0B"/>
    <property type="match status" value="1"/>
</dbReference>
<dbReference type="Pfam" id="PF14689">
    <property type="entry name" value="SPOB_a"/>
    <property type="match status" value="1"/>
</dbReference>
<evidence type="ECO:0000256" key="10">
    <source>
        <dbReference type="ARBA" id="ARBA00022840"/>
    </source>
</evidence>
<dbReference type="InterPro" id="IPR003594">
    <property type="entry name" value="HATPase_dom"/>
</dbReference>
<evidence type="ECO:0000256" key="3">
    <source>
        <dbReference type="ARBA" id="ARBA00012438"/>
    </source>
</evidence>
<dbReference type="InterPro" id="IPR036890">
    <property type="entry name" value="HATPase_C_sf"/>
</dbReference>
<dbReference type="GO" id="GO:0005524">
    <property type="term" value="F:ATP binding"/>
    <property type="evidence" value="ECO:0007669"/>
    <property type="project" value="UniProtKB-KW"/>
</dbReference>
<dbReference type="FunFam" id="1.10.287.130:FF:000011">
    <property type="entry name" value="Sensor histidine kinase DcuS"/>
    <property type="match status" value="1"/>
</dbReference>
<dbReference type="InterPro" id="IPR004358">
    <property type="entry name" value="Sig_transdc_His_kin-like_C"/>
</dbReference>
<comment type="catalytic activity">
    <reaction evidence="1">
        <text>ATP + protein L-histidine = ADP + protein N-phospho-L-histidine.</text>
        <dbReference type="EC" id="2.7.13.3"/>
    </reaction>
</comment>
<dbReference type="InterPro" id="IPR016120">
    <property type="entry name" value="Sig_transdc_His_kin_SpoOB"/>
</dbReference>
<organism evidence="17 18">
    <name type="scientific">Domibacillus enclensis</name>
    <dbReference type="NCBI Taxonomy" id="1017273"/>
    <lineage>
        <taxon>Bacteria</taxon>
        <taxon>Bacillati</taxon>
        <taxon>Bacillota</taxon>
        <taxon>Bacilli</taxon>
        <taxon>Bacillales</taxon>
        <taxon>Bacillaceae</taxon>
        <taxon>Domibacillus</taxon>
    </lineage>
</organism>
<dbReference type="SUPFAM" id="SSF103190">
    <property type="entry name" value="Sensory domain-like"/>
    <property type="match status" value="1"/>
</dbReference>
<dbReference type="GO" id="GO:0005886">
    <property type="term" value="C:plasma membrane"/>
    <property type="evidence" value="ECO:0007669"/>
    <property type="project" value="UniProtKB-SubCell"/>
</dbReference>
<dbReference type="GO" id="GO:0000155">
    <property type="term" value="F:phosphorelay sensor kinase activity"/>
    <property type="evidence" value="ECO:0007669"/>
    <property type="project" value="InterPro"/>
</dbReference>
<evidence type="ECO:0000256" key="6">
    <source>
        <dbReference type="ARBA" id="ARBA00022679"/>
    </source>
</evidence>
<evidence type="ECO:0000313" key="19">
    <source>
        <dbReference type="Proteomes" id="UP000215545"/>
    </source>
</evidence>
<dbReference type="Proteomes" id="UP000215545">
    <property type="component" value="Unassembled WGS sequence"/>
</dbReference>
<dbReference type="SUPFAM" id="SSF55785">
    <property type="entry name" value="PYP-like sensor domain (PAS domain)"/>
    <property type="match status" value="1"/>
</dbReference>
<dbReference type="InterPro" id="IPR000014">
    <property type="entry name" value="PAS"/>
</dbReference>
<evidence type="ECO:0000313" key="17">
    <source>
        <dbReference type="EMBL" id="SIR53732.1"/>
    </source>
</evidence>
<evidence type="ECO:0000256" key="4">
    <source>
        <dbReference type="ARBA" id="ARBA00022475"/>
    </source>
</evidence>
<evidence type="ECO:0000256" key="5">
    <source>
        <dbReference type="ARBA" id="ARBA00022553"/>
    </source>
</evidence>
<reference evidence="16" key="3">
    <citation type="submission" date="2017-03" db="EMBL/GenBank/DDBJ databases">
        <authorList>
            <person name="Dastager S.G."/>
            <person name="Neurgaonkar P.S."/>
            <person name="Dharne M.S."/>
        </authorList>
    </citation>
    <scope>NUCLEOTIDE SEQUENCE</scope>
    <source>
        <strain evidence="16">DSM 25145</strain>
    </source>
</reference>
<dbReference type="InterPro" id="IPR013767">
    <property type="entry name" value="PAS_fold"/>
</dbReference>
<dbReference type="InterPro" id="IPR005467">
    <property type="entry name" value="His_kinase_dom"/>
</dbReference>
<evidence type="ECO:0000256" key="2">
    <source>
        <dbReference type="ARBA" id="ARBA00004651"/>
    </source>
</evidence>
<dbReference type="Pfam" id="PF00989">
    <property type="entry name" value="PAS"/>
    <property type="match status" value="1"/>
</dbReference>